<dbReference type="Pfam" id="PF14512">
    <property type="entry name" value="TM1586_NiRdase"/>
    <property type="match status" value="1"/>
</dbReference>
<protein>
    <submittedName>
        <fullName evidence="7">Nitroreductase</fullName>
    </submittedName>
</protein>
<dbReference type="Proteomes" id="UP000002730">
    <property type="component" value="Chromosome"/>
</dbReference>
<keyword evidence="4" id="KW-0288">FMN</keyword>
<dbReference type="HOGENOM" id="CLU_070562_1_0_9"/>
<comment type="similarity">
    <text evidence="2">Belongs to the nitroreductase family.</text>
</comment>
<dbReference type="SUPFAM" id="SSF55469">
    <property type="entry name" value="FMN-dependent nitroreductase-like"/>
    <property type="match status" value="2"/>
</dbReference>
<dbReference type="EMBL" id="CP002160">
    <property type="protein sequence ID" value="ADL51972.1"/>
    <property type="molecule type" value="Genomic_DNA"/>
</dbReference>
<keyword evidence="8" id="KW-1185">Reference proteome</keyword>
<evidence type="ECO:0000256" key="2">
    <source>
        <dbReference type="ARBA" id="ARBA00007118"/>
    </source>
</evidence>
<dbReference type="InterPro" id="IPR029478">
    <property type="entry name" value="TM1586_NiRdase"/>
</dbReference>
<evidence type="ECO:0000313" key="7">
    <source>
        <dbReference type="EMBL" id="ADL51972.1"/>
    </source>
</evidence>
<reference evidence="7 8" key="1">
    <citation type="submission" date="2010-08" db="EMBL/GenBank/DDBJ databases">
        <title>Complete sequence of Clostridium cellulovorans 743B.</title>
        <authorList>
            <consortium name="US DOE Joint Genome Institute"/>
            <person name="Lucas S."/>
            <person name="Copeland A."/>
            <person name="Lapidus A."/>
            <person name="Cheng J.-F."/>
            <person name="Bruce D."/>
            <person name="Goodwin L."/>
            <person name="Pitluck S."/>
            <person name="Chertkov O."/>
            <person name="Detter J.C."/>
            <person name="Han C."/>
            <person name="Tapia R."/>
            <person name="Land M."/>
            <person name="Hauser L."/>
            <person name="Chang Y.-J."/>
            <person name="Jeffries C."/>
            <person name="Kyrpides N."/>
            <person name="Ivanova N."/>
            <person name="Mikhailova N."/>
            <person name="Hemme C.L."/>
            <person name="Woyke T."/>
        </authorList>
    </citation>
    <scope>NUCLEOTIDE SEQUENCE [LARGE SCALE GENOMIC DNA]</scope>
    <source>
        <strain evidence="8">ATCC 35296 / DSM 3052 / OCM 3 / 743B</strain>
    </source>
</reference>
<dbReference type="GO" id="GO:0016491">
    <property type="term" value="F:oxidoreductase activity"/>
    <property type="evidence" value="ECO:0007669"/>
    <property type="project" value="UniProtKB-KW"/>
</dbReference>
<evidence type="ECO:0000256" key="1">
    <source>
        <dbReference type="ARBA" id="ARBA00001917"/>
    </source>
</evidence>
<dbReference type="Gene3D" id="3.40.109.30">
    <property type="entry name" value="putative nitroreductase (tm1586), domain 2"/>
    <property type="match status" value="1"/>
</dbReference>
<comment type="cofactor">
    <cofactor evidence="1">
        <name>FMN</name>
        <dbReference type="ChEBI" id="CHEBI:58210"/>
    </cofactor>
</comment>
<proteinExistence type="inferred from homology"/>
<dbReference type="PANTHER" id="PTHR43673:SF2">
    <property type="entry name" value="NITROREDUCTASE"/>
    <property type="match status" value="1"/>
</dbReference>
<evidence type="ECO:0000259" key="6">
    <source>
        <dbReference type="Pfam" id="PF14512"/>
    </source>
</evidence>
<dbReference type="Gene3D" id="3.40.109.10">
    <property type="entry name" value="NADH Oxidase"/>
    <property type="match status" value="1"/>
</dbReference>
<dbReference type="STRING" id="573061.Clocel_2232"/>
<dbReference type="InterPro" id="IPR000415">
    <property type="entry name" value="Nitroreductase-like"/>
</dbReference>
<dbReference type="eggNOG" id="COG0778">
    <property type="taxonomic scope" value="Bacteria"/>
</dbReference>
<keyword evidence="5" id="KW-0560">Oxidoreductase</keyword>
<evidence type="ECO:0000256" key="4">
    <source>
        <dbReference type="ARBA" id="ARBA00022643"/>
    </source>
</evidence>
<evidence type="ECO:0000256" key="5">
    <source>
        <dbReference type="ARBA" id="ARBA00023002"/>
    </source>
</evidence>
<organism evidence="7 8">
    <name type="scientific">Clostridium cellulovorans (strain ATCC 35296 / DSM 3052 / OCM 3 / 743B)</name>
    <dbReference type="NCBI Taxonomy" id="573061"/>
    <lineage>
        <taxon>Bacteria</taxon>
        <taxon>Bacillati</taxon>
        <taxon>Bacillota</taxon>
        <taxon>Clostridia</taxon>
        <taxon>Eubacteriales</taxon>
        <taxon>Clostridiaceae</taxon>
        <taxon>Clostridium</taxon>
    </lineage>
</organism>
<evidence type="ECO:0000256" key="3">
    <source>
        <dbReference type="ARBA" id="ARBA00022630"/>
    </source>
</evidence>
<keyword evidence="3" id="KW-0285">Flavoprotein</keyword>
<feature type="domain" description="Putative nitroreductase TM1586" evidence="6">
    <location>
        <begin position="8"/>
        <end position="243"/>
    </location>
</feature>
<dbReference type="AlphaFoldDB" id="D9SP07"/>
<accession>D9SP07</accession>
<evidence type="ECO:0000313" key="8">
    <source>
        <dbReference type="Proteomes" id="UP000002730"/>
    </source>
</evidence>
<name>D9SP07_CLOC7</name>
<dbReference type="KEGG" id="ccb:Clocel_2232"/>
<dbReference type="RefSeq" id="WP_010076802.1">
    <property type="nucleotide sequence ID" value="NC_014393.1"/>
</dbReference>
<dbReference type="OrthoDB" id="9814075at2"/>
<gene>
    <name evidence="7" type="ordered locus">Clocel_2232</name>
</gene>
<dbReference type="PANTHER" id="PTHR43673">
    <property type="entry name" value="NAD(P)H NITROREDUCTASE YDGI-RELATED"/>
    <property type="match status" value="1"/>
</dbReference>
<sequence length="267" mass="30576">MILYNKPINEIIEERTSVRGYKGKLEADVKEKLISYLKNLDGPFKGKIRYAFVDMDFDTTKDLKLGTYGVVKGATSYLVCILEQESQEQDKVELGYEVESFILYCTSLGIGSCWMGGTFNKSNFAKAVNLKENEIILIVSPLGYPREKKSFMEKAMVAVAGSKNRKLWNELFFDRNLSKPLKKEDAGKYSQALEMVRKAPSAMNKQPWRIIKVDDSFYFHIAEGRHYGLECVDIGIAMCHFDMTLKEQGINGKWTKEEVNVIKWEVI</sequence>